<dbReference type="Proteomes" id="UP000785200">
    <property type="component" value="Unassembled WGS sequence"/>
</dbReference>
<evidence type="ECO:0000313" key="2">
    <source>
        <dbReference type="EMBL" id="KAG0650298.1"/>
    </source>
</evidence>
<comment type="caution">
    <text evidence="2">The sequence shown here is derived from an EMBL/GenBank/DDBJ whole genome shotgun (WGS) entry which is preliminary data.</text>
</comment>
<feature type="domain" description="MOSC" evidence="1">
    <location>
        <begin position="279"/>
        <end position="434"/>
    </location>
</feature>
<dbReference type="Pfam" id="PF03473">
    <property type="entry name" value="MOSC"/>
    <property type="match status" value="1"/>
</dbReference>
<dbReference type="GO" id="GO:0003824">
    <property type="term" value="F:catalytic activity"/>
    <property type="evidence" value="ECO:0007669"/>
    <property type="project" value="InterPro"/>
</dbReference>
<dbReference type="InterPro" id="IPR005302">
    <property type="entry name" value="MoCF_Sase_C"/>
</dbReference>
<dbReference type="PANTHER" id="PTHR14237:SF34">
    <property type="entry name" value="MOSC DOMAIN PROTEIN (AFU_ORTHOLOGUE AFUA_2G07820)"/>
    <property type="match status" value="1"/>
</dbReference>
<dbReference type="Pfam" id="PF03476">
    <property type="entry name" value="MOSC_N"/>
    <property type="match status" value="1"/>
</dbReference>
<dbReference type="AlphaFoldDB" id="A0A9P6VMI1"/>
<dbReference type="InterPro" id="IPR011037">
    <property type="entry name" value="Pyrv_Knase-like_insert_dom_sf"/>
</dbReference>
<protein>
    <submittedName>
        <fullName evidence="2">Amidoxime reducing component 2</fullName>
    </submittedName>
</protein>
<dbReference type="PANTHER" id="PTHR14237">
    <property type="entry name" value="MOLYBDOPTERIN COFACTOR SULFURASE MOSC"/>
    <property type="match status" value="1"/>
</dbReference>
<dbReference type="GO" id="GO:0030151">
    <property type="term" value="F:molybdenum ion binding"/>
    <property type="evidence" value="ECO:0007669"/>
    <property type="project" value="InterPro"/>
</dbReference>
<dbReference type="InterPro" id="IPR005303">
    <property type="entry name" value="MOCOS_middle"/>
</dbReference>
<gene>
    <name evidence="2" type="ORF">D0Z07_3251</name>
</gene>
<name>A0A9P6VMI1_9HELO</name>
<accession>A0A9P6VMI1</accession>
<dbReference type="SUPFAM" id="SSF50800">
    <property type="entry name" value="PK beta-barrel domain-like"/>
    <property type="match status" value="1"/>
</dbReference>
<dbReference type="OrthoDB" id="17255at2759"/>
<evidence type="ECO:0000313" key="3">
    <source>
        <dbReference type="Proteomes" id="UP000785200"/>
    </source>
</evidence>
<keyword evidence="3" id="KW-1185">Reference proteome</keyword>
<reference evidence="2" key="1">
    <citation type="submission" date="2019-07" db="EMBL/GenBank/DDBJ databases">
        <title>Hyphodiscus hymeniophilus genome sequencing and assembly.</title>
        <authorList>
            <person name="Kramer G."/>
            <person name="Nodwell J."/>
        </authorList>
    </citation>
    <scope>NUCLEOTIDE SEQUENCE</scope>
    <source>
        <strain evidence="2">ATCC 34498</strain>
    </source>
</reference>
<dbReference type="PROSITE" id="PS51340">
    <property type="entry name" value="MOSC"/>
    <property type="match status" value="1"/>
</dbReference>
<dbReference type="SUPFAM" id="SSF141673">
    <property type="entry name" value="MOSC N-terminal domain-like"/>
    <property type="match status" value="1"/>
</dbReference>
<dbReference type="EMBL" id="VNKQ01000006">
    <property type="protein sequence ID" value="KAG0650298.1"/>
    <property type="molecule type" value="Genomic_DNA"/>
</dbReference>
<organism evidence="2 3">
    <name type="scientific">Hyphodiscus hymeniophilus</name>
    <dbReference type="NCBI Taxonomy" id="353542"/>
    <lineage>
        <taxon>Eukaryota</taxon>
        <taxon>Fungi</taxon>
        <taxon>Dikarya</taxon>
        <taxon>Ascomycota</taxon>
        <taxon>Pezizomycotina</taxon>
        <taxon>Leotiomycetes</taxon>
        <taxon>Helotiales</taxon>
        <taxon>Hyphodiscaceae</taxon>
        <taxon>Hyphodiscus</taxon>
    </lineage>
</organism>
<proteinExistence type="predicted"/>
<sequence>MTEGVELARKIFEGVPEEQDPVVSVNTVAEIKTAIQNEAFSHHATSTCAIGLADIPWFVSTRDFGSFPTLPICMVSEKATDCLLKDIKLEDMVFGFLDDEVLVEDATKDAIVVGEEQSNGKKRGRNRPGRLTQLHIYPIKSLRGISLPSATLCAQGLAHDRRYILLKPRDNGTYENMFVGIQPEMALFHCKLSSPSTFTVEYHIPSPPLTNQTPSQNSPIRIPFEPDYSLQKINIELHASPSYPVHRMPDYMNQWFSECFGYEVILAYLGDGLGIEKKDEKAKQWLSTIKPRIPQQLDAVNFSDGAALLVTSEISLADLHPRLPDGEEAVLEKFRPNIVVDGEGTAWEEDFWAELTVRPSGVRIVLTSNCARCTSINVDLEKGRMGEGESGKLLKKLMRDRRVDSGNKWSPVFGRYGFPTQAGELRIGDEVLVSKRNEEHTVWNGVMPRLVRFEEVTV</sequence>
<dbReference type="GO" id="GO:0030170">
    <property type="term" value="F:pyridoxal phosphate binding"/>
    <property type="evidence" value="ECO:0007669"/>
    <property type="project" value="InterPro"/>
</dbReference>
<evidence type="ECO:0000259" key="1">
    <source>
        <dbReference type="PROSITE" id="PS51340"/>
    </source>
</evidence>